<evidence type="ECO:0000313" key="1">
    <source>
        <dbReference type="EMBL" id="OQP58181.1"/>
    </source>
</evidence>
<name>A0A1V9FIS6_9BACT</name>
<sequence>MAILLFFIALQVLMLTNKVIDPHLTTERLATKQLFYLIKFKVVGFSSGTENRDLPVYSKENETV</sequence>
<proteinExistence type="predicted"/>
<reference evidence="1 2" key="1">
    <citation type="submission" date="2016-03" db="EMBL/GenBank/DDBJ databases">
        <title>Niastella vici sp. nov., isolated from farmland soil.</title>
        <authorList>
            <person name="Chen L."/>
            <person name="Wang D."/>
            <person name="Yang S."/>
            <person name="Wang G."/>
        </authorList>
    </citation>
    <scope>NUCLEOTIDE SEQUENCE [LARGE SCALE GENOMIC DNA]</scope>
    <source>
        <strain evidence="1 2">DJ57</strain>
    </source>
</reference>
<evidence type="ECO:0000313" key="2">
    <source>
        <dbReference type="Proteomes" id="UP000192796"/>
    </source>
</evidence>
<gene>
    <name evidence="1" type="ORF">A3860_07605</name>
</gene>
<organism evidence="1 2">
    <name type="scientific">Niastella vici</name>
    <dbReference type="NCBI Taxonomy" id="1703345"/>
    <lineage>
        <taxon>Bacteria</taxon>
        <taxon>Pseudomonadati</taxon>
        <taxon>Bacteroidota</taxon>
        <taxon>Chitinophagia</taxon>
        <taxon>Chitinophagales</taxon>
        <taxon>Chitinophagaceae</taxon>
        <taxon>Niastella</taxon>
    </lineage>
</organism>
<dbReference type="AlphaFoldDB" id="A0A1V9FIS6"/>
<accession>A0A1V9FIS6</accession>
<comment type="caution">
    <text evidence="1">The sequence shown here is derived from an EMBL/GenBank/DDBJ whole genome shotgun (WGS) entry which is preliminary data.</text>
</comment>
<dbReference type="EMBL" id="LVYD01000102">
    <property type="protein sequence ID" value="OQP58181.1"/>
    <property type="molecule type" value="Genomic_DNA"/>
</dbReference>
<protein>
    <submittedName>
        <fullName evidence="1">Uncharacterized protein</fullName>
    </submittedName>
</protein>
<dbReference type="Proteomes" id="UP000192796">
    <property type="component" value="Unassembled WGS sequence"/>
</dbReference>
<keyword evidence="2" id="KW-1185">Reference proteome</keyword>